<dbReference type="Proteomes" id="UP000027822">
    <property type="component" value="Unassembled WGS sequence"/>
</dbReference>
<comment type="caution">
    <text evidence="1">The sequence shown here is derived from an EMBL/GenBank/DDBJ whole genome shotgun (WGS) entry which is preliminary data.</text>
</comment>
<keyword evidence="2" id="KW-1185">Reference proteome</keyword>
<name>A0A073JS83_9BACI</name>
<proteinExistence type="predicted"/>
<evidence type="ECO:0000313" key="2">
    <source>
        <dbReference type="Proteomes" id="UP000027822"/>
    </source>
</evidence>
<gene>
    <name evidence="1" type="ORF">BAMA_22690</name>
</gene>
<evidence type="ECO:0000313" key="1">
    <source>
        <dbReference type="EMBL" id="KEK17046.1"/>
    </source>
</evidence>
<dbReference type="EMBL" id="JOTN01000074">
    <property type="protein sequence ID" value="KEK17046.1"/>
    <property type="molecule type" value="Genomic_DNA"/>
</dbReference>
<reference evidence="1 2" key="1">
    <citation type="submission" date="2014-06" db="EMBL/GenBank/DDBJ databases">
        <title>Draft genome sequence of Bacillus manliponensis JCM 15802 (MCCC 1A00708).</title>
        <authorList>
            <person name="Lai Q."/>
            <person name="Liu Y."/>
            <person name="Shao Z."/>
        </authorList>
    </citation>
    <scope>NUCLEOTIDE SEQUENCE [LARGE SCALE GENOMIC DNA]</scope>
    <source>
        <strain evidence="1 2">JCM 15802</strain>
    </source>
</reference>
<accession>A0A073JS83</accession>
<protein>
    <submittedName>
        <fullName evidence="1">Uncharacterized protein</fullName>
    </submittedName>
</protein>
<sequence>MLFTVVGPTLAETVELSQPKNNTHLTNEQLLNLDSSNLVENQKVEENIEQVDSTMTTEEAMELEQEILSLDETELLIDEETWAYRDTINPDFDVQKLLLEEQKLEAELYATPEVAGLVAPLIVRGLISAVTALFKKYGMPAIRATWHLAERMHERGVSPVQVFNAVTKGKKYYDPKYNSTVYYYKGVAVARKGNSLTTTYKTSSPKSRWR</sequence>
<organism evidence="1 2">
    <name type="scientific">Bacillus manliponensis</name>
    <dbReference type="NCBI Taxonomy" id="574376"/>
    <lineage>
        <taxon>Bacteria</taxon>
        <taxon>Bacillati</taxon>
        <taxon>Bacillota</taxon>
        <taxon>Bacilli</taxon>
        <taxon>Bacillales</taxon>
        <taxon>Bacillaceae</taxon>
        <taxon>Bacillus</taxon>
        <taxon>Bacillus cereus group</taxon>
    </lineage>
</organism>
<dbReference type="AlphaFoldDB" id="A0A073JS83"/>